<reference evidence="6 7" key="1">
    <citation type="journal article" date="2024" name="Science">
        <title>Giant polyketide synthase enzymes in the biosynthesis of giant marine polyether toxins.</title>
        <authorList>
            <person name="Fallon T.R."/>
            <person name="Shende V.V."/>
            <person name="Wierzbicki I.H."/>
            <person name="Pendleton A.L."/>
            <person name="Watervoot N.F."/>
            <person name="Auber R.P."/>
            <person name="Gonzalez D.J."/>
            <person name="Wisecaver J.H."/>
            <person name="Moore B.S."/>
        </authorList>
    </citation>
    <scope>NUCLEOTIDE SEQUENCE [LARGE SCALE GENOMIC DNA]</scope>
    <source>
        <strain evidence="6 7">12B1</strain>
    </source>
</reference>
<evidence type="ECO:0000256" key="2">
    <source>
        <dbReference type="ARBA" id="ARBA00022771"/>
    </source>
</evidence>
<evidence type="ECO:0000313" key="7">
    <source>
        <dbReference type="Proteomes" id="UP001515480"/>
    </source>
</evidence>
<evidence type="ECO:0000259" key="5">
    <source>
        <dbReference type="PROSITE" id="PS51050"/>
    </source>
</evidence>
<accession>A0AB34JA89</accession>
<name>A0AB34JA89_PRYPA</name>
<feature type="region of interest" description="Disordered" evidence="4">
    <location>
        <begin position="519"/>
        <end position="558"/>
    </location>
</feature>
<evidence type="ECO:0000313" key="6">
    <source>
        <dbReference type="EMBL" id="KAL1518540.1"/>
    </source>
</evidence>
<keyword evidence="2" id="KW-0863">Zinc-finger</keyword>
<dbReference type="Pfam" id="PF07496">
    <property type="entry name" value="zf-CW"/>
    <property type="match status" value="1"/>
</dbReference>
<feature type="region of interest" description="Disordered" evidence="4">
    <location>
        <begin position="693"/>
        <end position="712"/>
    </location>
</feature>
<organism evidence="6 7">
    <name type="scientific">Prymnesium parvum</name>
    <name type="common">Toxic golden alga</name>
    <dbReference type="NCBI Taxonomy" id="97485"/>
    <lineage>
        <taxon>Eukaryota</taxon>
        <taxon>Haptista</taxon>
        <taxon>Haptophyta</taxon>
        <taxon>Prymnesiophyceae</taxon>
        <taxon>Prymnesiales</taxon>
        <taxon>Prymnesiaceae</taxon>
        <taxon>Prymnesium</taxon>
    </lineage>
</organism>
<gene>
    <name evidence="6" type="ORF">AB1Y20_002829</name>
</gene>
<dbReference type="InterPro" id="IPR011124">
    <property type="entry name" value="Znf_CW"/>
</dbReference>
<sequence>MVRVMSSRNGHGAELPRSARGLVCALSHMPSWRDHPEHGKEQGADGGLLSLMHGGWCGPSRGHGVPSSCEHKVTAFVIARPAVLHVDEILNNKKDPLQVRFLLHRLIKQRVPVQVAFLQGALPLQQPDLFPRLLNFLTQCPVWSVNLGELRFSEAQCKQLAETLRKSGVTHMFYECTVAGQWKDIYRGIIRANRAKHGMWRLGPDAEQNKVVLAAVKNWFVPTAHSVNKQWMQRHRAGEGSSREGDRIQCEACGRWRRLPARHHLERMEHITEFYCAMNSWDTRFASCRTAEEDWSRGAPVAGDDLMLRVGEGRWVEARLVGGTPTAPQLHALQRQQSLETGDEAVLHSFNVFEMPLVQEGGRARKKPELYVADSCTQMSKQLRRLQSEEDARRKASRLVQCVGGETRLALLTAETRYEDWVFPWEWVAKRAQLLMQSPPPTVGVGTSVMIKVDGKAWRRFRVVSRISERQLARLQELMKQPTREESHPRRRHRSNADGSSAPTAIAMGSENLHDLKCVSGEASPSRGGSVASSSATSSTSVAEAHPTAAGPRGTANAALCDSPLARSASPQPTAPSVKFLTEYPSAPVSVDEHATAHSACDILPEANQTVAQCDENHPDAAISPRPIAADHMTPSASFDDAPPQEMPGTDGQWNDWWECHNEEPVPGKGPLRILVLLSVETCYEVWCSAPKQKDSRMRPSSPMHQSAKRLAAVSDKGKRFFIVLKLKTPKESAASE</sequence>
<keyword evidence="7" id="KW-1185">Reference proteome</keyword>
<evidence type="ECO:0000256" key="1">
    <source>
        <dbReference type="ARBA" id="ARBA00022723"/>
    </source>
</evidence>
<evidence type="ECO:0000256" key="3">
    <source>
        <dbReference type="ARBA" id="ARBA00022833"/>
    </source>
</evidence>
<dbReference type="Gene3D" id="3.30.40.100">
    <property type="match status" value="1"/>
</dbReference>
<dbReference type="EMBL" id="JBGBPQ010000010">
    <property type="protein sequence ID" value="KAL1518540.1"/>
    <property type="molecule type" value="Genomic_DNA"/>
</dbReference>
<dbReference type="GO" id="GO:0008270">
    <property type="term" value="F:zinc ion binding"/>
    <property type="evidence" value="ECO:0007669"/>
    <property type="project" value="UniProtKB-KW"/>
</dbReference>
<evidence type="ECO:0000256" key="4">
    <source>
        <dbReference type="SAM" id="MobiDB-lite"/>
    </source>
</evidence>
<comment type="caution">
    <text evidence="6">The sequence shown here is derived from an EMBL/GenBank/DDBJ whole genome shotgun (WGS) entry which is preliminary data.</text>
</comment>
<dbReference type="PROSITE" id="PS51050">
    <property type="entry name" value="ZF_CW"/>
    <property type="match status" value="1"/>
</dbReference>
<feature type="compositionally biased region" description="Low complexity" evidence="4">
    <location>
        <begin position="523"/>
        <end position="543"/>
    </location>
</feature>
<feature type="region of interest" description="Disordered" evidence="4">
    <location>
        <begin position="477"/>
        <end position="505"/>
    </location>
</feature>
<dbReference type="Proteomes" id="UP001515480">
    <property type="component" value="Unassembled WGS sequence"/>
</dbReference>
<keyword evidence="1" id="KW-0479">Metal-binding</keyword>
<protein>
    <recommendedName>
        <fullName evidence="5">CW-type domain-containing protein</fullName>
    </recommendedName>
</protein>
<keyword evidence="3" id="KW-0862">Zinc</keyword>
<dbReference type="AlphaFoldDB" id="A0AB34JA89"/>
<proteinExistence type="predicted"/>
<feature type="domain" description="CW-type" evidence="5">
    <location>
        <begin position="225"/>
        <end position="296"/>
    </location>
</feature>